<organism evidence="8 9">
    <name type="scientific">Populus alba x Populus x berolinensis</name>
    <dbReference type="NCBI Taxonomy" id="444605"/>
    <lineage>
        <taxon>Eukaryota</taxon>
        <taxon>Viridiplantae</taxon>
        <taxon>Streptophyta</taxon>
        <taxon>Embryophyta</taxon>
        <taxon>Tracheophyta</taxon>
        <taxon>Spermatophyta</taxon>
        <taxon>Magnoliopsida</taxon>
        <taxon>eudicotyledons</taxon>
        <taxon>Gunneridae</taxon>
        <taxon>Pentapetalae</taxon>
        <taxon>rosids</taxon>
        <taxon>fabids</taxon>
        <taxon>Malpighiales</taxon>
        <taxon>Salicaceae</taxon>
        <taxon>Saliceae</taxon>
        <taxon>Populus</taxon>
    </lineage>
</organism>
<evidence type="ECO:0000256" key="5">
    <source>
        <dbReference type="ARBA" id="ARBA00023136"/>
    </source>
</evidence>
<evidence type="ECO:0008006" key="10">
    <source>
        <dbReference type="Google" id="ProtNLM"/>
    </source>
</evidence>
<evidence type="ECO:0000256" key="7">
    <source>
        <dbReference type="SAM" id="Phobius"/>
    </source>
</evidence>
<feature type="transmembrane region" description="Helical" evidence="7">
    <location>
        <begin position="312"/>
        <end position="333"/>
    </location>
</feature>
<gene>
    <name evidence="8" type="ORF">NC653_018343</name>
</gene>
<dbReference type="GO" id="GO:0016020">
    <property type="term" value="C:membrane"/>
    <property type="evidence" value="ECO:0007669"/>
    <property type="project" value="UniProtKB-SubCell"/>
</dbReference>
<name>A0AAD6VV08_9ROSI</name>
<dbReference type="GO" id="GO:0022857">
    <property type="term" value="F:transmembrane transporter activity"/>
    <property type="evidence" value="ECO:0007669"/>
    <property type="project" value="InterPro"/>
</dbReference>
<keyword evidence="5 7" id="KW-0472">Membrane</keyword>
<dbReference type="Proteomes" id="UP001164929">
    <property type="component" value="Chromosome 7"/>
</dbReference>
<comment type="caution">
    <text evidence="8">The sequence shown here is derived from an EMBL/GenBank/DDBJ whole genome shotgun (WGS) entry which is preliminary data.</text>
</comment>
<evidence type="ECO:0000256" key="1">
    <source>
        <dbReference type="ARBA" id="ARBA00004141"/>
    </source>
</evidence>
<feature type="region of interest" description="Disordered" evidence="6">
    <location>
        <begin position="60"/>
        <end position="106"/>
    </location>
</feature>
<feature type="transmembrane region" description="Helical" evidence="7">
    <location>
        <begin position="394"/>
        <end position="419"/>
    </location>
</feature>
<feature type="compositionally biased region" description="Low complexity" evidence="6">
    <location>
        <begin position="60"/>
        <end position="74"/>
    </location>
</feature>
<feature type="transmembrane region" description="Helical" evidence="7">
    <location>
        <begin position="213"/>
        <end position="235"/>
    </location>
</feature>
<evidence type="ECO:0000313" key="9">
    <source>
        <dbReference type="Proteomes" id="UP001164929"/>
    </source>
</evidence>
<keyword evidence="9" id="KW-1185">Reference proteome</keyword>
<feature type="transmembrane region" description="Helical" evidence="7">
    <location>
        <begin position="631"/>
        <end position="650"/>
    </location>
</feature>
<feature type="compositionally biased region" description="Polar residues" evidence="6">
    <location>
        <begin position="1"/>
        <end position="11"/>
    </location>
</feature>
<evidence type="ECO:0000256" key="3">
    <source>
        <dbReference type="ARBA" id="ARBA00022692"/>
    </source>
</evidence>
<protein>
    <recommendedName>
        <fullName evidence="10">Nucleobase-ascorbate transporter 11</fullName>
    </recommendedName>
</protein>
<evidence type="ECO:0000256" key="4">
    <source>
        <dbReference type="ARBA" id="ARBA00022989"/>
    </source>
</evidence>
<dbReference type="InterPro" id="IPR006043">
    <property type="entry name" value="NCS2"/>
</dbReference>
<accession>A0AAD6VV08</accession>
<evidence type="ECO:0000256" key="6">
    <source>
        <dbReference type="SAM" id="MobiDB-lite"/>
    </source>
</evidence>
<reference evidence="8" key="1">
    <citation type="journal article" date="2023" name="Mol. Ecol. Resour.">
        <title>Chromosome-level genome assembly of a triploid poplar Populus alba 'Berolinensis'.</title>
        <authorList>
            <person name="Chen S."/>
            <person name="Yu Y."/>
            <person name="Wang X."/>
            <person name="Wang S."/>
            <person name="Zhang T."/>
            <person name="Zhou Y."/>
            <person name="He R."/>
            <person name="Meng N."/>
            <person name="Wang Y."/>
            <person name="Liu W."/>
            <person name="Liu Z."/>
            <person name="Liu J."/>
            <person name="Guo Q."/>
            <person name="Huang H."/>
            <person name="Sederoff R.R."/>
            <person name="Wang G."/>
            <person name="Qu G."/>
            <person name="Chen S."/>
        </authorList>
    </citation>
    <scope>NUCLEOTIDE SEQUENCE</scope>
    <source>
        <strain evidence="8">SC-2020</strain>
    </source>
</reference>
<dbReference type="EMBL" id="JAQIZT010000007">
    <property type="protein sequence ID" value="KAJ6989807.1"/>
    <property type="molecule type" value="Genomic_DNA"/>
</dbReference>
<dbReference type="AlphaFoldDB" id="A0AAD6VV08"/>
<feature type="transmembrane region" description="Helical" evidence="7">
    <location>
        <begin position="604"/>
        <end position="625"/>
    </location>
</feature>
<feature type="transmembrane region" description="Helical" evidence="7">
    <location>
        <begin position="370"/>
        <end position="388"/>
    </location>
</feature>
<sequence length="817" mass="89421">MAIGSSSSDSRPNPAGPDPQSQREVKGANANNKIDPFVPRTDHNPRELRSWAKRTGFVSSFSSETTTSNDTATPTPAPDLYNKAVDNNNHHRNGGSSPKIEIDPILGRTRQLNSRIEIEPEFRPGNDDRGLGLRDESKKRIVGNDVLGAIPNKDEVGLNGTGNEPKKGEVNDFDHVGIEVYPFGEELIANEGWNNRQSGMRYGLRDNPGFALLVYYGLQHYLSLAGSLIFIPLIIVPAMGGTDRDTAEVISTMLLISGITTILHSYFGTRLPLVQGSSFVYLAPALVIINAREYRNLTEHKFRHIMRELQGAIIVGSLFQTILGFTGFMSLLLRLINPVVIAPTVAAVGLAFFSYGFPQAGSCVEISIPLILLVLIFTLYLRGISIFGHRIFQIYAVPLSVLIIWTYAFFLTAGGAYNYKGCSPDIPSSNILVDACRKHAYTMQHCRTDASNAWRTAAWVRIPYPLQWGVPIFHFRTSLIMIIVSLVASVDSVSKYKCTNISVFYNCKDLNSCTASFIVYKFLGLPRTDQRTVTVTLVNQVGTYHSTSLLVNSKPPTPRIVSRGIALEGFCSVLAGIWGCGTGSTTLTENVHTVNITKVASRRVVEVGAAFLILFSFIGKVGAILASIPQALAASILCFMWGLIVSLGLSTLQYSQTASFRNITIVGVSLFLGLTIPAYFQQYQPESSLILPSYFVPYAAASNGPVQTSSKQFDFAMNALMSLNMVVTLLVAFVLDNTVPGSRQERGVYIWSRAEDMYRLCGSNCEVPRLNCLPVSWGIGGFLRLLHVALAALLALSEWLAKLSPSSQSRTFRSSSS</sequence>
<feature type="transmembrane region" description="Helical" evidence="7">
    <location>
        <begin position="715"/>
        <end position="735"/>
    </location>
</feature>
<feature type="transmembrane region" description="Helical" evidence="7">
    <location>
        <begin position="339"/>
        <end position="358"/>
    </location>
</feature>
<feature type="transmembrane region" description="Helical" evidence="7">
    <location>
        <begin position="247"/>
        <end position="267"/>
    </location>
</feature>
<evidence type="ECO:0000256" key="2">
    <source>
        <dbReference type="ARBA" id="ARBA00008821"/>
    </source>
</evidence>
<comment type="subcellular location">
    <subcellularLocation>
        <location evidence="1">Membrane</location>
        <topology evidence="1">Multi-pass membrane protein</topology>
    </subcellularLocation>
</comment>
<feature type="region of interest" description="Disordered" evidence="6">
    <location>
        <begin position="1"/>
        <end position="47"/>
    </location>
</feature>
<feature type="transmembrane region" description="Helical" evidence="7">
    <location>
        <begin position="662"/>
        <end position="680"/>
    </location>
</feature>
<dbReference type="Pfam" id="PF00860">
    <property type="entry name" value="Xan_ur_permease"/>
    <property type="match status" value="2"/>
</dbReference>
<comment type="similarity">
    <text evidence="2">Belongs to the nucleobase:cation symporter-2 (NCS2) (TC 2.A.40) family.</text>
</comment>
<keyword evidence="4 7" id="KW-1133">Transmembrane helix</keyword>
<proteinExistence type="inferred from homology"/>
<keyword evidence="3 7" id="KW-0812">Transmembrane</keyword>
<dbReference type="PANTHER" id="PTHR11119">
    <property type="entry name" value="XANTHINE-URACIL / VITAMIN C PERMEASE FAMILY MEMBER"/>
    <property type="match status" value="1"/>
</dbReference>
<evidence type="ECO:0000313" key="8">
    <source>
        <dbReference type="EMBL" id="KAJ6989807.1"/>
    </source>
</evidence>
<feature type="transmembrane region" description="Helical" evidence="7">
    <location>
        <begin position="273"/>
        <end position="291"/>
    </location>
</feature>